<dbReference type="PANTHER" id="PTHR38248:SF2">
    <property type="entry name" value="FUNK1 11"/>
    <property type="match status" value="1"/>
</dbReference>
<name>A0ABR1JNB1_9AGAR</name>
<dbReference type="Proteomes" id="UP001498398">
    <property type="component" value="Unassembled WGS sequence"/>
</dbReference>
<feature type="compositionally biased region" description="Polar residues" evidence="1">
    <location>
        <begin position="23"/>
        <end position="41"/>
    </location>
</feature>
<dbReference type="InterPro" id="IPR000719">
    <property type="entry name" value="Prot_kinase_dom"/>
</dbReference>
<gene>
    <name evidence="3" type="ORF">VKT23_006592</name>
</gene>
<proteinExistence type="predicted"/>
<dbReference type="EMBL" id="JBANRG010000008">
    <property type="protein sequence ID" value="KAK7464425.1"/>
    <property type="molecule type" value="Genomic_DNA"/>
</dbReference>
<organism evidence="3 4">
    <name type="scientific">Marasmiellus scandens</name>
    <dbReference type="NCBI Taxonomy" id="2682957"/>
    <lineage>
        <taxon>Eukaryota</taxon>
        <taxon>Fungi</taxon>
        <taxon>Dikarya</taxon>
        <taxon>Basidiomycota</taxon>
        <taxon>Agaricomycotina</taxon>
        <taxon>Agaricomycetes</taxon>
        <taxon>Agaricomycetidae</taxon>
        <taxon>Agaricales</taxon>
        <taxon>Marasmiineae</taxon>
        <taxon>Omphalotaceae</taxon>
        <taxon>Marasmiellus</taxon>
    </lineage>
</organism>
<evidence type="ECO:0000313" key="3">
    <source>
        <dbReference type="EMBL" id="KAK7464425.1"/>
    </source>
</evidence>
<dbReference type="Gene3D" id="1.10.510.10">
    <property type="entry name" value="Transferase(Phosphotransferase) domain 1"/>
    <property type="match status" value="1"/>
</dbReference>
<sequence>MITVECPMEYNVPSTPRIRCSFPGSSSKHIMSQARGSSSQQDHLENHQDMKKYLQEDVADLVCIPLTNFLTFIMDADPEKVTKPNHSNAFHDCRLSLDDQTELELEHIVYRAHGIIGRGSTVIKAKRVRGNWEDKEVIVKINFPAEGRQGEDELVAKAAKKARELGKDHAWAEEHLPTILWSHTYALDKHSPQFQLAEYLQRNDPDKHEKRVLRITVQRILEPVTNLTDPREYAQVFFDVLQIHKWLIDYPKILQRDISLANVMFYRKDDGTVRGVLNDFDLASELPLCGRSSQQRTGTKPYMSADLLYRSWARKHDYRHELEALFYVMLILCCHYKQYDSKIRQATKLPFKSWFRDSHESIANEKAWWVSRPLSTVPTTSFFKGFEESLARLKTQLQSGQAAKFTYYAEQSEHHEKVQRFAKIGKKVEPFQVSFDWQTLNGKVSYESFKEIM</sequence>
<accession>A0ABR1JNB1</accession>
<evidence type="ECO:0000256" key="1">
    <source>
        <dbReference type="SAM" id="MobiDB-lite"/>
    </source>
</evidence>
<protein>
    <recommendedName>
        <fullName evidence="2">Protein kinase domain-containing protein</fullName>
    </recommendedName>
</protein>
<feature type="domain" description="Protein kinase" evidence="2">
    <location>
        <begin position="110"/>
        <end position="453"/>
    </location>
</feature>
<dbReference type="PROSITE" id="PS50011">
    <property type="entry name" value="PROTEIN_KINASE_DOM"/>
    <property type="match status" value="1"/>
</dbReference>
<reference evidence="3 4" key="1">
    <citation type="submission" date="2024-01" db="EMBL/GenBank/DDBJ databases">
        <title>A draft genome for the cacao thread blight pathogen Marasmiellus scandens.</title>
        <authorList>
            <person name="Baruah I.K."/>
            <person name="Leung J."/>
            <person name="Bukari Y."/>
            <person name="Amoako-Attah I."/>
            <person name="Meinhardt L.W."/>
            <person name="Bailey B.A."/>
            <person name="Cohen S.P."/>
        </authorList>
    </citation>
    <scope>NUCLEOTIDE SEQUENCE [LARGE SCALE GENOMIC DNA]</scope>
    <source>
        <strain evidence="3 4">GH-19</strain>
    </source>
</reference>
<feature type="region of interest" description="Disordered" evidence="1">
    <location>
        <begin position="23"/>
        <end position="46"/>
    </location>
</feature>
<dbReference type="InterPro" id="IPR040976">
    <property type="entry name" value="Pkinase_fungal"/>
</dbReference>
<dbReference type="SUPFAM" id="SSF56112">
    <property type="entry name" value="Protein kinase-like (PK-like)"/>
    <property type="match status" value="1"/>
</dbReference>
<evidence type="ECO:0000259" key="2">
    <source>
        <dbReference type="PROSITE" id="PS50011"/>
    </source>
</evidence>
<comment type="caution">
    <text evidence="3">The sequence shown here is derived from an EMBL/GenBank/DDBJ whole genome shotgun (WGS) entry which is preliminary data.</text>
</comment>
<dbReference type="InterPro" id="IPR011009">
    <property type="entry name" value="Kinase-like_dom_sf"/>
</dbReference>
<keyword evidence="4" id="KW-1185">Reference proteome</keyword>
<dbReference type="Pfam" id="PF17667">
    <property type="entry name" value="Pkinase_fungal"/>
    <property type="match status" value="1"/>
</dbReference>
<dbReference type="PANTHER" id="PTHR38248">
    <property type="entry name" value="FUNK1 6"/>
    <property type="match status" value="1"/>
</dbReference>
<evidence type="ECO:0000313" key="4">
    <source>
        <dbReference type="Proteomes" id="UP001498398"/>
    </source>
</evidence>